<geneLocation type="plasmid" evidence="1">
    <name>pCAUL01</name>
</geneLocation>
<keyword evidence="1" id="KW-0614">Plasmid</keyword>
<dbReference type="InterPro" id="IPR027417">
    <property type="entry name" value="P-loop_NTPase"/>
</dbReference>
<protein>
    <submittedName>
        <fullName evidence="1">Uncharacterized protein</fullName>
    </submittedName>
</protein>
<dbReference type="KEGG" id="cak:Caul_5230"/>
<accession>B0T9H5</accession>
<name>B0T9H5_CAUSK</name>
<dbReference type="HOGENOM" id="CLU_006178_0_0_5"/>
<dbReference type="SUPFAM" id="SSF52540">
    <property type="entry name" value="P-loop containing nucleoside triphosphate hydrolases"/>
    <property type="match status" value="1"/>
</dbReference>
<reference evidence="1" key="1">
    <citation type="submission" date="2008-01" db="EMBL/GenBank/DDBJ databases">
        <title>Complete sequence of plasmid1 pCAUL01 of Caulobacter sp. K31.</title>
        <authorList>
            <consortium name="US DOE Joint Genome Institute"/>
            <person name="Copeland A."/>
            <person name="Lucas S."/>
            <person name="Lapidus A."/>
            <person name="Barry K."/>
            <person name="Glavina del Rio T."/>
            <person name="Dalin E."/>
            <person name="Tice H."/>
            <person name="Pitluck S."/>
            <person name="Bruce D."/>
            <person name="Goodwin L."/>
            <person name="Thompson L.S."/>
            <person name="Brettin T."/>
            <person name="Detter J.C."/>
            <person name="Han C."/>
            <person name="Schmutz J."/>
            <person name="Larimer F."/>
            <person name="Land M."/>
            <person name="Hauser L."/>
            <person name="Kyrpides N."/>
            <person name="Kim E."/>
            <person name="Stephens C."/>
            <person name="Richardson P."/>
        </authorList>
    </citation>
    <scope>NUCLEOTIDE SEQUENCE [LARGE SCALE GENOMIC DNA]</scope>
    <source>
        <strain evidence="1">K31</strain>
        <plasmid evidence="1">pCAUL01</plasmid>
    </source>
</reference>
<gene>
    <name evidence="1" type="ordered locus">Caul_5230</name>
</gene>
<dbReference type="EMBL" id="CP000928">
    <property type="protein sequence ID" value="ABZ74350.1"/>
    <property type="molecule type" value="Genomic_DNA"/>
</dbReference>
<evidence type="ECO:0000313" key="1">
    <source>
        <dbReference type="EMBL" id="ABZ74350.1"/>
    </source>
</evidence>
<proteinExistence type="predicted"/>
<sequence>MADYIPRTLTYTDASGQEHWLGEDQIGQATAPTVVLGEPGMGKTALMAKLGDRPGFHYVTARGLLRRTPDLAADEVLVIDALDEVAAARDEDPVHQVLARLVALGSPRFVLSCRAADWRGAIARHDITEDYRQPPLELRLTPLTRQNALDYLTATLGEAKAKAVIDELERRSLESLYGNPLMLILVARQAQTGPLPPTRAELLDQSCRLLGAEQNALHGRSTLANLSPEVALSAAGAAFAALLLTGSEAVTRDPPSTRLPSDLHLAELAELPDAGALDTVLRSNLFRPLSGEADRHVPLHRAVAEFLGARWLAARIDAVSLRRVLGLMTLNGGVPASLRGLHAWLAHFSTQAAAAVIEVDPYGVLRYGDADHLSPANGRRLLDALGRLASQNPWFRSGDWARHSAGGLVQPALLPDIQRLLRAPDTSFQLRSILLDAVQGSSIAQTLAPDLWVMVGPQSGHRFHFAERSAAADVLIGMRDPNHDWPRLVEDLHGLPDEDDRRLAIELITDVGPEQFDASLVVRAVLAFLGLLPDAAQPLEPIDTIGPLHLLALKMSADQSQAVLDGLVGRVPSKKGLEWEVRYALTDFVDLLIARRLEAGTPEPLSLLAWLRLARSRESRSGDWQKPINQFLRDNNNVRRAIQHHVFLVETDHEHVWGRFWRLSEIDAGFRPTPDDVAALLASPALSDRSRPEVREAWRDIVRLAARPEGVPDSVLAAAERYAQGDGELESYLRALVDPPVPEWQLKDEARKRADSEAREIRWATHRTDFAANIEKVRVGELGWIVPPARAYFGRFNDMDDALSPPDRIGAWLGEALVEPVLSGLEAVLHRQDLPGAQTIGESYAQSRRWNVIEPILAAVCERARLDKGLGDLPDDVLLSARLGLVYEHVEEKFGAPQVEALLDTALRSRPGLYERYARMLVEPQLEARSSHVRGLYQLTRPKGADPIITQLAIEWLAKFAHQDLSAEHELVGYLVRVGAWDALRQVTQARRAAGFEDDEQRLAWLATASLVDFQAARTDLDVAAKTHPSLLWLIRNRGWPDRSADWSPQYGEPARLRWIVETFRERWPSVSHPTGSSTGDQNDWDATEFLSSVIRRLAADTSDAAVAALVALRDAPVDGYTTLLKNASVEQWQAKLEAEFQPANLDQVFNVVRVLPPRTTSDLQAITLDVLDRYQARLRGDDVGRVKLFYGPDGPLDENTCRDRLAMQLADQMPFGLELVPERQMPEGRRADLVVALGGLQLPIEAKGQWNRQLWTAADQQLDAFYGKDWRAQGFGIYLVFWFGAAMPRPRHLQAPPAPMTPPATAKALKVALVEQIPEARRGAIEVVVLDVSR</sequence>
<organism evidence="1">
    <name type="scientific">Caulobacter sp. (strain K31)</name>
    <dbReference type="NCBI Taxonomy" id="366602"/>
    <lineage>
        <taxon>Bacteria</taxon>
        <taxon>Pseudomonadati</taxon>
        <taxon>Pseudomonadota</taxon>
        <taxon>Alphaproteobacteria</taxon>
        <taxon>Caulobacterales</taxon>
        <taxon>Caulobacteraceae</taxon>
        <taxon>Caulobacter</taxon>
    </lineage>
</organism>